<evidence type="ECO:0000313" key="4">
    <source>
        <dbReference type="Proteomes" id="UP001273166"/>
    </source>
</evidence>
<dbReference type="RefSeq" id="XP_062722495.1">
    <property type="nucleotide sequence ID" value="XM_062866849.1"/>
</dbReference>
<dbReference type="Proteomes" id="UP001273166">
    <property type="component" value="Unassembled WGS sequence"/>
</dbReference>
<dbReference type="GeneID" id="87885678"/>
<proteinExistence type="predicted"/>
<sequence length="507" mass="57246">MDLPDFSISTEGTNVTTLTPLLYNDVFTTRWASTSPGNGKTDAATWAPFSRLPIELRLHIWLLGLQQHRMIELDIHSPANENATTYPGDASQSRYYTRRNSLGNIVSGRGYALRLSGGTSHYPVSLVSPLLSVNHEARRAALSFYHVRLPFPGPHMTKEGRILYLNAEYDVICVGPRQPDFFPDDYEGYYPRVATVLVDFLHDVKAHDPKGQGVAHLALRSDYLLDLFGREAVPLSPAILHPTAAASFTDMLRRTLRSVLCVVGFRHQTRGLGEFPTANWRYHFAQTFPLCRRGNPTGTFRWLATDPRPGVELDLRQLPLNAYDEPHCISQRWQELKAAFSLTNGQGAPQAGKNKDNNNNTNNSNRDSNSNDGPRLYICPTQKWPSSLAPQDFIRPGEEGSRQELARHLRFEEQCWLRELKTFTDMFLQGGTTTTTHVPPKKHDMMMMFDDDLADAETLETMERVPVTAVGMWVFPVEVFDGRQPTVPQRNCWDVSGVRPGLFLFDV</sequence>
<accession>A0AAJ0GVF2</accession>
<evidence type="ECO:0000313" key="3">
    <source>
        <dbReference type="EMBL" id="KAK3306715.1"/>
    </source>
</evidence>
<name>A0AAJ0GVF2_9PEZI</name>
<evidence type="ECO:0000259" key="2">
    <source>
        <dbReference type="Pfam" id="PF20150"/>
    </source>
</evidence>
<feature type="domain" description="2EXR" evidence="2">
    <location>
        <begin position="48"/>
        <end position="172"/>
    </location>
</feature>
<protein>
    <recommendedName>
        <fullName evidence="2">2EXR domain-containing protein</fullName>
    </recommendedName>
</protein>
<dbReference type="EMBL" id="JAUDZG010000003">
    <property type="protein sequence ID" value="KAK3306715.1"/>
    <property type="molecule type" value="Genomic_DNA"/>
</dbReference>
<gene>
    <name evidence="3" type="ORF">B0T15DRAFT_492244</name>
</gene>
<organism evidence="3 4">
    <name type="scientific">Chaetomium strumarium</name>
    <dbReference type="NCBI Taxonomy" id="1170767"/>
    <lineage>
        <taxon>Eukaryota</taxon>
        <taxon>Fungi</taxon>
        <taxon>Dikarya</taxon>
        <taxon>Ascomycota</taxon>
        <taxon>Pezizomycotina</taxon>
        <taxon>Sordariomycetes</taxon>
        <taxon>Sordariomycetidae</taxon>
        <taxon>Sordariales</taxon>
        <taxon>Chaetomiaceae</taxon>
        <taxon>Chaetomium</taxon>
    </lineage>
</organism>
<feature type="compositionally biased region" description="Low complexity" evidence="1">
    <location>
        <begin position="357"/>
        <end position="372"/>
    </location>
</feature>
<reference evidence="3" key="2">
    <citation type="submission" date="2023-06" db="EMBL/GenBank/DDBJ databases">
        <authorList>
            <consortium name="Lawrence Berkeley National Laboratory"/>
            <person name="Mondo S.J."/>
            <person name="Hensen N."/>
            <person name="Bonometti L."/>
            <person name="Westerberg I."/>
            <person name="Brannstrom I.O."/>
            <person name="Guillou S."/>
            <person name="Cros-Aarteil S."/>
            <person name="Calhoun S."/>
            <person name="Haridas S."/>
            <person name="Kuo A."/>
            <person name="Pangilinan J."/>
            <person name="Riley R."/>
            <person name="Labutti K."/>
            <person name="Andreopoulos B."/>
            <person name="Lipzen A."/>
            <person name="Chen C."/>
            <person name="Yanf M."/>
            <person name="Daum C."/>
            <person name="Ng V."/>
            <person name="Clum A."/>
            <person name="Steindorff A."/>
            <person name="Ohm R."/>
            <person name="Martin F."/>
            <person name="Silar P."/>
            <person name="Natvig D."/>
            <person name="Lalanne C."/>
            <person name="Gautier V."/>
            <person name="Ament-Velasquez S.L."/>
            <person name="Kruys A."/>
            <person name="Hutchinson M.I."/>
            <person name="Powell A.J."/>
            <person name="Barry K."/>
            <person name="Miller A.N."/>
            <person name="Grigoriev I.V."/>
            <person name="Debuchy R."/>
            <person name="Gladieux P."/>
            <person name="Thoren M.H."/>
            <person name="Johannesson H."/>
        </authorList>
    </citation>
    <scope>NUCLEOTIDE SEQUENCE</scope>
    <source>
        <strain evidence="3">CBS 333.67</strain>
    </source>
</reference>
<reference evidence="3" key="1">
    <citation type="journal article" date="2023" name="Mol. Phylogenet. Evol.">
        <title>Genome-scale phylogeny and comparative genomics of the fungal order Sordariales.</title>
        <authorList>
            <person name="Hensen N."/>
            <person name="Bonometti L."/>
            <person name="Westerberg I."/>
            <person name="Brannstrom I.O."/>
            <person name="Guillou S."/>
            <person name="Cros-Aarteil S."/>
            <person name="Calhoun S."/>
            <person name="Haridas S."/>
            <person name="Kuo A."/>
            <person name="Mondo S."/>
            <person name="Pangilinan J."/>
            <person name="Riley R."/>
            <person name="LaButti K."/>
            <person name="Andreopoulos B."/>
            <person name="Lipzen A."/>
            <person name="Chen C."/>
            <person name="Yan M."/>
            <person name="Daum C."/>
            <person name="Ng V."/>
            <person name="Clum A."/>
            <person name="Steindorff A."/>
            <person name="Ohm R.A."/>
            <person name="Martin F."/>
            <person name="Silar P."/>
            <person name="Natvig D.O."/>
            <person name="Lalanne C."/>
            <person name="Gautier V."/>
            <person name="Ament-Velasquez S.L."/>
            <person name="Kruys A."/>
            <person name="Hutchinson M.I."/>
            <person name="Powell A.J."/>
            <person name="Barry K."/>
            <person name="Miller A.N."/>
            <person name="Grigoriev I.V."/>
            <person name="Debuchy R."/>
            <person name="Gladieux P."/>
            <person name="Hiltunen Thoren M."/>
            <person name="Johannesson H."/>
        </authorList>
    </citation>
    <scope>NUCLEOTIDE SEQUENCE</scope>
    <source>
        <strain evidence="3">CBS 333.67</strain>
    </source>
</reference>
<keyword evidence="4" id="KW-1185">Reference proteome</keyword>
<evidence type="ECO:0000256" key="1">
    <source>
        <dbReference type="SAM" id="MobiDB-lite"/>
    </source>
</evidence>
<dbReference type="AlphaFoldDB" id="A0AAJ0GVF2"/>
<dbReference type="InterPro" id="IPR045518">
    <property type="entry name" value="2EXR"/>
</dbReference>
<dbReference type="Pfam" id="PF20150">
    <property type="entry name" value="2EXR"/>
    <property type="match status" value="1"/>
</dbReference>
<feature type="region of interest" description="Disordered" evidence="1">
    <location>
        <begin position="344"/>
        <end position="376"/>
    </location>
</feature>
<comment type="caution">
    <text evidence="3">The sequence shown here is derived from an EMBL/GenBank/DDBJ whole genome shotgun (WGS) entry which is preliminary data.</text>
</comment>